<evidence type="ECO:0008006" key="5">
    <source>
        <dbReference type="Google" id="ProtNLM"/>
    </source>
</evidence>
<dbReference type="PANTHER" id="PTHR43649:SF12">
    <property type="entry name" value="DIACETYLCHITOBIOSE BINDING PROTEIN DASA"/>
    <property type="match status" value="1"/>
</dbReference>
<organism evidence="3 4">
    <name type="scientific">Candidatus Shapirobacteria bacterium CG_4_9_14_0_2_um_filter_39_11</name>
    <dbReference type="NCBI Taxonomy" id="1974478"/>
    <lineage>
        <taxon>Bacteria</taxon>
        <taxon>Candidatus Shapironibacteriota</taxon>
    </lineage>
</organism>
<dbReference type="AlphaFoldDB" id="A0A2M8EST4"/>
<reference evidence="4" key="1">
    <citation type="submission" date="2017-09" db="EMBL/GenBank/DDBJ databases">
        <title>Depth-based differentiation of microbial function through sediment-hosted aquifers and enrichment of novel symbionts in the deep terrestrial subsurface.</title>
        <authorList>
            <person name="Probst A.J."/>
            <person name="Ladd B."/>
            <person name="Jarett J.K."/>
            <person name="Geller-Mcgrath D.E."/>
            <person name="Sieber C.M.K."/>
            <person name="Emerson J.B."/>
            <person name="Anantharaman K."/>
            <person name="Thomas B.C."/>
            <person name="Malmstrom R."/>
            <person name="Stieglmeier M."/>
            <person name="Klingl A."/>
            <person name="Woyke T."/>
            <person name="Ryan C.M."/>
            <person name="Banfield J.F."/>
        </authorList>
    </citation>
    <scope>NUCLEOTIDE SEQUENCE [LARGE SCALE GENOMIC DNA]</scope>
</reference>
<proteinExistence type="predicted"/>
<sequence>MPEENQNSSFPRGWGEKSISTPSEPIEPSPTGPLTTFHLEEESKLGGLKKILPVVLGLILIIALVFLFVKVLLPRAQKPKEITLTYWGLWEPENIMGGVLADWAKTHPDIKINYSRQSPKEYRERLQSALARGDGPDIFRFHITWVPMLKNELDPVPAEVMSASQLETTFYPVAKDNLRSGVSFLGIPLEVDTLALFYNQEIFQAAGKTPPTSWDELRKLALELTTHDETGRIQTAGVALGTTGNIDHWPDILGLMMFQNGADLTSPATCTQQAGGQVCLGQDALNFYTVFNKTDRVWDETMPASTLAFATGKVAMYFGFSWDVFEIKNINPNLDFRIVPVPQLPGTNLAWASFWAEGVAKKSKHSKEAWEFMKFLSSKETMEKLYQAESQTRFFGEPYSRVEMASLITGDSMVAPFVNQAGKAKTWYLCSRTFDNGINDKIIKYFEDAVNSVNSGKTTKEALETTTSGVAQILSQYGLSTAVVR</sequence>
<keyword evidence="2" id="KW-0472">Membrane</keyword>
<feature type="region of interest" description="Disordered" evidence="1">
    <location>
        <begin position="1"/>
        <end position="34"/>
    </location>
</feature>
<dbReference type="InterPro" id="IPR006059">
    <property type="entry name" value="SBP"/>
</dbReference>
<protein>
    <recommendedName>
        <fullName evidence="5">ABC transporter substrate-binding protein</fullName>
    </recommendedName>
</protein>
<keyword evidence="2" id="KW-1133">Transmembrane helix</keyword>
<dbReference type="PANTHER" id="PTHR43649">
    <property type="entry name" value="ARABINOSE-BINDING PROTEIN-RELATED"/>
    <property type="match status" value="1"/>
</dbReference>
<keyword evidence="2" id="KW-0812">Transmembrane</keyword>
<dbReference type="Proteomes" id="UP000229816">
    <property type="component" value="Unassembled WGS sequence"/>
</dbReference>
<evidence type="ECO:0000313" key="3">
    <source>
        <dbReference type="EMBL" id="PJC28188.1"/>
    </source>
</evidence>
<dbReference type="InterPro" id="IPR050490">
    <property type="entry name" value="Bact_solute-bd_prot1"/>
</dbReference>
<dbReference type="Gene3D" id="3.40.190.10">
    <property type="entry name" value="Periplasmic binding protein-like II"/>
    <property type="match status" value="1"/>
</dbReference>
<accession>A0A2M8EST4</accession>
<gene>
    <name evidence="3" type="ORF">CO054_01465</name>
</gene>
<dbReference type="SUPFAM" id="SSF53850">
    <property type="entry name" value="Periplasmic binding protein-like II"/>
    <property type="match status" value="1"/>
</dbReference>
<evidence type="ECO:0000256" key="2">
    <source>
        <dbReference type="SAM" id="Phobius"/>
    </source>
</evidence>
<dbReference type="Pfam" id="PF01547">
    <property type="entry name" value="SBP_bac_1"/>
    <property type="match status" value="1"/>
</dbReference>
<evidence type="ECO:0000313" key="4">
    <source>
        <dbReference type="Proteomes" id="UP000229816"/>
    </source>
</evidence>
<feature type="transmembrane region" description="Helical" evidence="2">
    <location>
        <begin position="51"/>
        <end position="73"/>
    </location>
</feature>
<feature type="compositionally biased region" description="Polar residues" evidence="1">
    <location>
        <begin position="1"/>
        <end position="10"/>
    </location>
</feature>
<comment type="caution">
    <text evidence="3">The sequence shown here is derived from an EMBL/GenBank/DDBJ whole genome shotgun (WGS) entry which is preliminary data.</text>
</comment>
<evidence type="ECO:0000256" key="1">
    <source>
        <dbReference type="SAM" id="MobiDB-lite"/>
    </source>
</evidence>
<dbReference type="EMBL" id="PFSF01000031">
    <property type="protein sequence ID" value="PJC28188.1"/>
    <property type="molecule type" value="Genomic_DNA"/>
</dbReference>
<name>A0A2M8EST4_9BACT</name>